<keyword evidence="3" id="KW-0560">Oxidoreductase</keyword>
<evidence type="ECO:0000256" key="5">
    <source>
        <dbReference type="SAM" id="SignalP"/>
    </source>
</evidence>
<evidence type="ECO:0000256" key="2">
    <source>
        <dbReference type="ARBA" id="ARBA00022525"/>
    </source>
</evidence>
<dbReference type="PANTHER" id="PTHR11475">
    <property type="entry name" value="OXIDASE/PEROXIDASE"/>
    <property type="match status" value="1"/>
</dbReference>
<dbReference type="GO" id="GO:0004601">
    <property type="term" value="F:peroxidase activity"/>
    <property type="evidence" value="ECO:0007669"/>
    <property type="project" value="UniProtKB-KW"/>
</dbReference>
<dbReference type="PRINTS" id="PR00457">
    <property type="entry name" value="ANPEROXIDASE"/>
</dbReference>
<keyword evidence="4" id="KW-0325">Glycoprotein</keyword>
<organism evidence="6 7">
    <name type="scientific">Trichuris suis</name>
    <name type="common">pig whipworm</name>
    <dbReference type="NCBI Taxonomy" id="68888"/>
    <lineage>
        <taxon>Eukaryota</taxon>
        <taxon>Metazoa</taxon>
        <taxon>Ecdysozoa</taxon>
        <taxon>Nematoda</taxon>
        <taxon>Enoplea</taxon>
        <taxon>Dorylaimia</taxon>
        <taxon>Trichinellida</taxon>
        <taxon>Trichuridae</taxon>
        <taxon>Trichuris</taxon>
    </lineage>
</organism>
<accession>A0A085MFJ4</accession>
<dbReference type="InterPro" id="IPR010255">
    <property type="entry name" value="Haem_peroxidase_sf"/>
</dbReference>
<dbReference type="InterPro" id="IPR037120">
    <property type="entry name" value="Haem_peroxidase_sf_animal"/>
</dbReference>
<feature type="signal peptide" evidence="5">
    <location>
        <begin position="1"/>
        <end position="21"/>
    </location>
</feature>
<evidence type="ECO:0000313" key="7">
    <source>
        <dbReference type="Proteomes" id="UP000030764"/>
    </source>
</evidence>
<dbReference type="PANTHER" id="PTHR11475:SF4">
    <property type="entry name" value="CHORION PEROXIDASE"/>
    <property type="match status" value="1"/>
</dbReference>
<evidence type="ECO:0000256" key="4">
    <source>
        <dbReference type="ARBA" id="ARBA00023180"/>
    </source>
</evidence>
<keyword evidence="7" id="KW-1185">Reference proteome</keyword>
<name>A0A085MFJ4_9BILA</name>
<keyword evidence="5" id="KW-0732">Signal</keyword>
<reference evidence="6 7" key="1">
    <citation type="journal article" date="2014" name="Nat. Genet.">
        <title>Genome and transcriptome of the porcine whipworm Trichuris suis.</title>
        <authorList>
            <person name="Jex A.R."/>
            <person name="Nejsum P."/>
            <person name="Schwarz E.M."/>
            <person name="Hu L."/>
            <person name="Young N.D."/>
            <person name="Hall R.S."/>
            <person name="Korhonen P.K."/>
            <person name="Liao S."/>
            <person name="Thamsborg S."/>
            <person name="Xia J."/>
            <person name="Xu P."/>
            <person name="Wang S."/>
            <person name="Scheerlinck J.P."/>
            <person name="Hofmann A."/>
            <person name="Sternberg P.W."/>
            <person name="Wang J."/>
            <person name="Gasser R.B."/>
        </authorList>
    </citation>
    <scope>NUCLEOTIDE SEQUENCE [LARGE SCALE GENOMIC DNA]</scope>
    <source>
        <strain evidence="6">DCEP-RM93M</strain>
    </source>
</reference>
<evidence type="ECO:0008006" key="8">
    <source>
        <dbReference type="Google" id="ProtNLM"/>
    </source>
</evidence>
<feature type="chain" id="PRO_5001795275" description="Animal hem peroxidase" evidence="5">
    <location>
        <begin position="22"/>
        <end position="396"/>
    </location>
</feature>
<dbReference type="GO" id="GO:0020037">
    <property type="term" value="F:heme binding"/>
    <property type="evidence" value="ECO:0007669"/>
    <property type="project" value="InterPro"/>
</dbReference>
<dbReference type="Gene3D" id="1.10.640.10">
    <property type="entry name" value="Haem peroxidase domain superfamily, animal type"/>
    <property type="match status" value="1"/>
</dbReference>
<dbReference type="PROSITE" id="PS50292">
    <property type="entry name" value="PEROXIDASE_3"/>
    <property type="match status" value="1"/>
</dbReference>
<evidence type="ECO:0000256" key="1">
    <source>
        <dbReference type="ARBA" id="ARBA00004613"/>
    </source>
</evidence>
<dbReference type="InterPro" id="IPR019791">
    <property type="entry name" value="Haem_peroxidase_animal"/>
</dbReference>
<dbReference type="AlphaFoldDB" id="A0A085MFJ4"/>
<protein>
    <recommendedName>
        <fullName evidence="8">Animal hem peroxidase</fullName>
    </recommendedName>
</protein>
<keyword evidence="3" id="KW-0575">Peroxidase</keyword>
<keyword evidence="2" id="KW-0964">Secreted</keyword>
<dbReference type="Pfam" id="PF03098">
    <property type="entry name" value="An_peroxidase"/>
    <property type="match status" value="1"/>
</dbReference>
<dbReference type="GO" id="GO:0006979">
    <property type="term" value="P:response to oxidative stress"/>
    <property type="evidence" value="ECO:0007669"/>
    <property type="project" value="InterPro"/>
</dbReference>
<dbReference type="SUPFAM" id="SSF48113">
    <property type="entry name" value="Heme-dependent peroxidases"/>
    <property type="match status" value="1"/>
</dbReference>
<gene>
    <name evidence="6" type="ORF">M513_03114</name>
</gene>
<evidence type="ECO:0000313" key="6">
    <source>
        <dbReference type="EMBL" id="KFD55990.1"/>
    </source>
</evidence>
<dbReference type="Proteomes" id="UP000030764">
    <property type="component" value="Unassembled WGS sequence"/>
</dbReference>
<dbReference type="EMBL" id="KL363196">
    <property type="protein sequence ID" value="KFD55990.1"/>
    <property type="molecule type" value="Genomic_DNA"/>
</dbReference>
<evidence type="ECO:0000256" key="3">
    <source>
        <dbReference type="ARBA" id="ARBA00022559"/>
    </source>
</evidence>
<comment type="subcellular location">
    <subcellularLocation>
        <location evidence="1">Secreted</location>
    </subcellularLocation>
</comment>
<sequence>MNMRALYRLTTFLLLYWTSHAQSAERRIGNACNSPSVSCNEPLQLPDSFADSNLARQTRQKPAEEACAEIFGIDATKTCADSRKRLQLALQQAKKTVDSTFNLTQNNENSYNNLWATYFSSDKTAKDTSYFALILLETTKLLRKFGMTLTQIKEVYNPQVLEEVSKKGLCQREPIEECAAGGFRTFSGYCNNVVHPMWGAVFQAFSRLVAPSYQDGISAPREAADGLELPTSSLVSQTIFTDSTGTKHSTASLLLAQWAQFVYDDLVKIGTSTGERQQANQATSFLDASMIYGNNGKTAALLRSYKDASPGELNVFNSLYDRLLLPQNKNRRECALTAREPCFLSGTNSVNLTPTQAALHTVWVLQHNRIAKRLKVTEKLFMLQQLTILMPYVGNK</sequence>
<proteinExistence type="predicted"/>